<comment type="caution">
    <text evidence="2">The sequence shown here is derived from an EMBL/GenBank/DDBJ whole genome shotgun (WGS) entry which is preliminary data.</text>
</comment>
<protein>
    <submittedName>
        <fullName evidence="2">Uncharacterized protein</fullName>
    </submittedName>
</protein>
<keyword evidence="1" id="KW-0812">Transmembrane</keyword>
<evidence type="ECO:0000313" key="2">
    <source>
        <dbReference type="EMBL" id="GLS23923.1"/>
    </source>
</evidence>
<name>A0ABQ6CUE7_9HYPH</name>
<accession>A0ABQ6CUE7</accession>
<feature type="transmembrane region" description="Helical" evidence="1">
    <location>
        <begin position="12"/>
        <end position="34"/>
    </location>
</feature>
<dbReference type="Proteomes" id="UP001156882">
    <property type="component" value="Unassembled WGS sequence"/>
</dbReference>
<keyword evidence="3" id="KW-1185">Reference proteome</keyword>
<evidence type="ECO:0000313" key="3">
    <source>
        <dbReference type="Proteomes" id="UP001156882"/>
    </source>
</evidence>
<gene>
    <name evidence="2" type="ORF">GCM10007874_69440</name>
</gene>
<keyword evidence="1" id="KW-1133">Transmembrane helix</keyword>
<reference evidence="3" key="1">
    <citation type="journal article" date="2019" name="Int. J. Syst. Evol. Microbiol.">
        <title>The Global Catalogue of Microorganisms (GCM) 10K type strain sequencing project: providing services to taxonomists for standard genome sequencing and annotation.</title>
        <authorList>
            <consortium name="The Broad Institute Genomics Platform"/>
            <consortium name="The Broad Institute Genome Sequencing Center for Infectious Disease"/>
            <person name="Wu L."/>
            <person name="Ma J."/>
        </authorList>
    </citation>
    <scope>NUCLEOTIDE SEQUENCE [LARGE SCALE GENOMIC DNA]</scope>
    <source>
        <strain evidence="3">NBRC 101365</strain>
    </source>
</reference>
<dbReference type="EMBL" id="BSPC01000090">
    <property type="protein sequence ID" value="GLS23923.1"/>
    <property type="molecule type" value="Genomic_DNA"/>
</dbReference>
<evidence type="ECO:0000256" key="1">
    <source>
        <dbReference type="SAM" id="Phobius"/>
    </source>
</evidence>
<organism evidence="2 3">
    <name type="scientific">Labrys miyagiensis</name>
    <dbReference type="NCBI Taxonomy" id="346912"/>
    <lineage>
        <taxon>Bacteria</taxon>
        <taxon>Pseudomonadati</taxon>
        <taxon>Pseudomonadota</taxon>
        <taxon>Alphaproteobacteria</taxon>
        <taxon>Hyphomicrobiales</taxon>
        <taxon>Xanthobacteraceae</taxon>
        <taxon>Labrys</taxon>
    </lineage>
</organism>
<sequence>MTDINHSSASERVSYVIVLALIALALASVAWLVFRETGHWLPISLSGSGEV</sequence>
<dbReference type="RefSeq" id="WP_284316847.1">
    <property type="nucleotide sequence ID" value="NZ_BSPC01000090.1"/>
</dbReference>
<proteinExistence type="predicted"/>
<keyword evidence="1" id="KW-0472">Membrane</keyword>